<evidence type="ECO:0000313" key="2">
    <source>
        <dbReference type="Proteomes" id="UP000477920"/>
    </source>
</evidence>
<organism evidence="1 2">
    <name type="scientific">Bacillus cereus</name>
    <dbReference type="NCBI Taxonomy" id="1396"/>
    <lineage>
        <taxon>Bacteria</taxon>
        <taxon>Bacillati</taxon>
        <taxon>Bacillota</taxon>
        <taxon>Bacilli</taxon>
        <taxon>Bacillales</taxon>
        <taxon>Bacillaceae</taxon>
        <taxon>Bacillus</taxon>
        <taxon>Bacillus cereus group</taxon>
    </lineage>
</organism>
<sequence length="77" mass="9122">MPMVHYKGEQIDRKVRVSFDWVTNTDKLTEGTYIHIEHVPSDNKRCNTKVIQHNHPIVKEEMEFYYGDGRLQSKTTT</sequence>
<evidence type="ECO:0000313" key="1">
    <source>
        <dbReference type="EMBL" id="KAB2500658.1"/>
    </source>
</evidence>
<comment type="caution">
    <text evidence="1">The sequence shown here is derived from an EMBL/GenBank/DDBJ whole genome shotgun (WGS) entry which is preliminary data.</text>
</comment>
<name>A0AB34DA62_BACCE</name>
<dbReference type="EMBL" id="WBPB01000015">
    <property type="protein sequence ID" value="KAB2500658.1"/>
    <property type="molecule type" value="Genomic_DNA"/>
</dbReference>
<reference evidence="1 2" key="1">
    <citation type="submission" date="2019-10" db="EMBL/GenBank/DDBJ databases">
        <title>Bacillus from the desert of Cuatro Cinegas, Coahuila.</title>
        <authorList>
            <person name="Olmedo-Alvarez G."/>
            <person name="Saldana S."/>
            <person name="Barcelo D."/>
        </authorList>
    </citation>
    <scope>NUCLEOTIDE SEQUENCE [LARGE SCALE GENOMIC DNA]</scope>
    <source>
        <strain evidence="1 2">CH101a_3T</strain>
    </source>
</reference>
<dbReference type="AlphaFoldDB" id="A0AB34DA62"/>
<protein>
    <submittedName>
        <fullName evidence="1">Uncharacterized protein</fullName>
    </submittedName>
</protein>
<accession>A0AB34DA62</accession>
<dbReference type="Proteomes" id="UP000477920">
    <property type="component" value="Unassembled WGS sequence"/>
</dbReference>
<gene>
    <name evidence="1" type="ORF">F8158_08400</name>
</gene>
<proteinExistence type="predicted"/>